<dbReference type="SUPFAM" id="SSF50156">
    <property type="entry name" value="PDZ domain-like"/>
    <property type="match status" value="1"/>
</dbReference>
<dbReference type="InterPro" id="IPR001478">
    <property type="entry name" value="PDZ"/>
</dbReference>
<dbReference type="AlphaFoldDB" id="A0A9W5XLM2"/>
<dbReference type="Gene3D" id="2.30.42.10">
    <property type="match status" value="1"/>
</dbReference>
<proteinExistence type="predicted"/>
<feature type="compositionally biased region" description="Polar residues" evidence="1">
    <location>
        <begin position="53"/>
        <end position="64"/>
    </location>
</feature>
<sequence length="64" mass="6979">MPPSTPRPLRPDDIVIQMADERTDTLEAFIGALRSAEPGQPVSVTYLRDGDTRQSNVVPTAATR</sequence>
<comment type="caution">
    <text evidence="3">The sequence shown here is derived from an EMBL/GenBank/DDBJ whole genome shotgun (WGS) entry which is preliminary data.</text>
</comment>
<accession>A0A9W5XLM2</accession>
<organism evidence="3 4">
    <name type="scientific">Micromonospora sediminimaris</name>
    <dbReference type="NCBI Taxonomy" id="547162"/>
    <lineage>
        <taxon>Bacteria</taxon>
        <taxon>Bacillati</taxon>
        <taxon>Actinomycetota</taxon>
        <taxon>Actinomycetes</taxon>
        <taxon>Micromonosporales</taxon>
        <taxon>Micromonosporaceae</taxon>
        <taxon>Micromonospora</taxon>
    </lineage>
</organism>
<dbReference type="Proteomes" id="UP000607311">
    <property type="component" value="Unassembled WGS sequence"/>
</dbReference>
<dbReference type="EMBL" id="BOPD01000027">
    <property type="protein sequence ID" value="GIJ35207.1"/>
    <property type="molecule type" value="Genomic_DNA"/>
</dbReference>
<evidence type="ECO:0000313" key="4">
    <source>
        <dbReference type="Proteomes" id="UP000607311"/>
    </source>
</evidence>
<gene>
    <name evidence="3" type="ORF">Vse01_43550</name>
</gene>
<evidence type="ECO:0000256" key="1">
    <source>
        <dbReference type="SAM" id="MobiDB-lite"/>
    </source>
</evidence>
<reference evidence="3" key="1">
    <citation type="submission" date="2021-01" db="EMBL/GenBank/DDBJ databases">
        <title>Whole genome shotgun sequence of Verrucosispora sediminis NBRC 107745.</title>
        <authorList>
            <person name="Komaki H."/>
            <person name="Tamura T."/>
        </authorList>
    </citation>
    <scope>NUCLEOTIDE SEQUENCE</scope>
    <source>
        <strain evidence="3">NBRC 107745</strain>
    </source>
</reference>
<dbReference type="Pfam" id="PF13180">
    <property type="entry name" value="PDZ_2"/>
    <property type="match status" value="1"/>
</dbReference>
<dbReference type="RefSeq" id="WP_232511454.1">
    <property type="nucleotide sequence ID" value="NZ_BOPD01000027.1"/>
</dbReference>
<keyword evidence="4" id="KW-1185">Reference proteome</keyword>
<evidence type="ECO:0000259" key="2">
    <source>
        <dbReference type="Pfam" id="PF13180"/>
    </source>
</evidence>
<name>A0A9W5XLM2_9ACTN</name>
<feature type="region of interest" description="Disordered" evidence="1">
    <location>
        <begin position="42"/>
        <end position="64"/>
    </location>
</feature>
<protein>
    <recommendedName>
        <fullName evidence="2">PDZ domain-containing protein</fullName>
    </recommendedName>
</protein>
<dbReference type="InterPro" id="IPR036034">
    <property type="entry name" value="PDZ_sf"/>
</dbReference>
<evidence type="ECO:0000313" key="3">
    <source>
        <dbReference type="EMBL" id="GIJ35207.1"/>
    </source>
</evidence>
<feature type="domain" description="PDZ" evidence="2">
    <location>
        <begin position="3"/>
        <end position="57"/>
    </location>
</feature>